<dbReference type="Pfam" id="PF04479">
    <property type="entry name" value="RTA1"/>
    <property type="match status" value="1"/>
</dbReference>
<comment type="subcellular location">
    <subcellularLocation>
        <location evidence="1">Membrane</location>
        <topology evidence="1">Multi-pass membrane protein</topology>
    </subcellularLocation>
</comment>
<keyword evidence="2 6" id="KW-0812">Transmembrane</keyword>
<proteinExistence type="predicted"/>
<protein>
    <submittedName>
        <fullName evidence="7">Protein RTM1</fullName>
    </submittedName>
</protein>
<evidence type="ECO:0000256" key="6">
    <source>
        <dbReference type="SAM" id="Phobius"/>
    </source>
</evidence>
<feature type="region of interest" description="Disordered" evidence="5">
    <location>
        <begin position="320"/>
        <end position="385"/>
    </location>
</feature>
<evidence type="ECO:0000256" key="3">
    <source>
        <dbReference type="ARBA" id="ARBA00022989"/>
    </source>
</evidence>
<gene>
    <name evidence="7" type="ORF">ALT_2569</name>
</gene>
<evidence type="ECO:0000256" key="5">
    <source>
        <dbReference type="SAM" id="MobiDB-lite"/>
    </source>
</evidence>
<feature type="transmembrane region" description="Helical" evidence="6">
    <location>
        <begin position="80"/>
        <end position="100"/>
    </location>
</feature>
<feature type="compositionally biased region" description="Polar residues" evidence="5">
    <location>
        <begin position="320"/>
        <end position="331"/>
    </location>
</feature>
<evidence type="ECO:0000256" key="2">
    <source>
        <dbReference type="ARBA" id="ARBA00022692"/>
    </source>
</evidence>
<keyword evidence="3 6" id="KW-1133">Transmembrane helix</keyword>
<dbReference type="EMBL" id="BCLY01000004">
    <property type="protein sequence ID" value="GAQ05248.1"/>
    <property type="molecule type" value="Genomic_DNA"/>
</dbReference>
<evidence type="ECO:0000313" key="8">
    <source>
        <dbReference type="Proteomes" id="UP000051487"/>
    </source>
</evidence>
<dbReference type="GO" id="GO:0016020">
    <property type="term" value="C:membrane"/>
    <property type="evidence" value="ECO:0007669"/>
    <property type="project" value="UniProtKB-SubCell"/>
</dbReference>
<reference evidence="7 8" key="1">
    <citation type="submission" date="2015-11" db="EMBL/GenBank/DDBJ databases">
        <title>Aspergillus lentulus strain IFM 54703T.</title>
        <authorList>
            <person name="Kusuya Y."/>
            <person name="Sakai K."/>
            <person name="Kamei K."/>
            <person name="Takahashi H."/>
            <person name="Yaguchi T."/>
        </authorList>
    </citation>
    <scope>NUCLEOTIDE SEQUENCE [LARGE SCALE GENOMIC DNA]</scope>
    <source>
        <strain evidence="7 8">IFM 54703</strain>
    </source>
</reference>
<name>A0AAN4PF49_ASPLE</name>
<feature type="transmembrane region" description="Helical" evidence="6">
    <location>
        <begin position="154"/>
        <end position="176"/>
    </location>
</feature>
<evidence type="ECO:0000256" key="1">
    <source>
        <dbReference type="ARBA" id="ARBA00004141"/>
    </source>
</evidence>
<dbReference type="PANTHER" id="PTHR31465">
    <property type="entry name" value="PROTEIN RTA1-RELATED"/>
    <property type="match status" value="1"/>
</dbReference>
<feature type="transmembrane region" description="Helical" evidence="6">
    <location>
        <begin position="45"/>
        <end position="68"/>
    </location>
</feature>
<dbReference type="AlphaFoldDB" id="A0AAN4PF49"/>
<sequence>MTELQSYKGYYLWHYVPSKAAAVIFALLFLAATLYHIWKIWRMKTYFCICFALGGFFEFVGYCARASAHDKTGRMMPYCIQSVFILLGPALFAATIYMVLGRIIRAVRGEQYSLIRINWLTKVFVTGDVLSFVVQGGASGMMVQSSLADLGNKIVVGGLLIQVVMFGLFLITAIVFQSRMRRHPRGLSTSVDIPWKSHLRTLHVVGLLIMIRSVFRVAEFVLGNDGYLLKHEWTFTLLVLAKIVFADFSTHSLTTCDDGIFYWFDPNTGEICDPLDCGGGRAPPKTNVLACASYPGTYVTTISYLSCWTPPASATSTPVAVTSAESTTDTVATGKSTPTSPTTTSTATQVATGSSIMPSTTFPPSQSPNSKTHGNGTSSISGTVALSSSTNNKRHMLDGSLIAVAGAAIGAVALI</sequence>
<feature type="transmembrane region" description="Helical" evidence="6">
    <location>
        <begin position="20"/>
        <end position="38"/>
    </location>
</feature>
<comment type="caution">
    <text evidence="7">The sequence shown here is derived from an EMBL/GenBank/DDBJ whole genome shotgun (WGS) entry which is preliminary data.</text>
</comment>
<evidence type="ECO:0000313" key="7">
    <source>
        <dbReference type="EMBL" id="GAQ05248.1"/>
    </source>
</evidence>
<evidence type="ECO:0000256" key="4">
    <source>
        <dbReference type="ARBA" id="ARBA00023136"/>
    </source>
</evidence>
<feature type="transmembrane region" description="Helical" evidence="6">
    <location>
        <begin position="112"/>
        <end position="134"/>
    </location>
</feature>
<accession>A0AAN4PF49</accession>
<organism evidence="7 8">
    <name type="scientific">Aspergillus lentulus</name>
    <dbReference type="NCBI Taxonomy" id="293939"/>
    <lineage>
        <taxon>Eukaryota</taxon>
        <taxon>Fungi</taxon>
        <taxon>Dikarya</taxon>
        <taxon>Ascomycota</taxon>
        <taxon>Pezizomycotina</taxon>
        <taxon>Eurotiomycetes</taxon>
        <taxon>Eurotiomycetidae</taxon>
        <taxon>Eurotiales</taxon>
        <taxon>Aspergillaceae</taxon>
        <taxon>Aspergillus</taxon>
        <taxon>Aspergillus subgen. Fumigati</taxon>
    </lineage>
</organism>
<dbReference type="InterPro" id="IPR007568">
    <property type="entry name" value="RTA1"/>
</dbReference>
<dbReference type="PANTHER" id="PTHR31465:SF27">
    <property type="entry name" value="DOMAIN PROTEIN, PUTATIVE (AFU_ORTHOLOGUE AFUA_3G01030)-RELATED"/>
    <property type="match status" value="1"/>
</dbReference>
<feature type="compositionally biased region" description="Low complexity" evidence="5">
    <location>
        <begin position="333"/>
        <end position="355"/>
    </location>
</feature>
<dbReference type="Proteomes" id="UP000051487">
    <property type="component" value="Unassembled WGS sequence"/>
</dbReference>
<keyword evidence="4 6" id="KW-0472">Membrane</keyword>
<feature type="compositionally biased region" description="Polar residues" evidence="5">
    <location>
        <begin position="356"/>
        <end position="385"/>
    </location>
</feature>